<dbReference type="PROSITE" id="PS50011">
    <property type="entry name" value="PROTEIN_KINASE_DOM"/>
    <property type="match status" value="1"/>
</dbReference>
<dbReference type="InterPro" id="IPR000961">
    <property type="entry name" value="AGC-kinase_C"/>
</dbReference>
<proteinExistence type="inferred from homology"/>
<keyword evidence="6 7" id="KW-0067">ATP-binding</keyword>
<dbReference type="GeneID" id="9809529"/>
<dbReference type="PANTHER" id="PTHR24351">
    <property type="entry name" value="RIBOSOMAL PROTEIN S6 KINASE"/>
    <property type="match status" value="1"/>
</dbReference>
<dbReference type="STRING" id="31234.E3MAB4"/>
<dbReference type="SMART" id="SM00220">
    <property type="entry name" value="S_TKc"/>
    <property type="match status" value="1"/>
</dbReference>
<dbReference type="PROSITE" id="PS00107">
    <property type="entry name" value="PROTEIN_KINASE_ATP"/>
    <property type="match status" value="1"/>
</dbReference>
<dbReference type="KEGG" id="crq:GCK72_022166"/>
<organism evidence="9">
    <name type="scientific">Caenorhabditis remanei</name>
    <name type="common">Caenorhabditis vulgaris</name>
    <dbReference type="NCBI Taxonomy" id="31234"/>
    <lineage>
        <taxon>Eukaryota</taxon>
        <taxon>Metazoa</taxon>
        <taxon>Ecdysozoa</taxon>
        <taxon>Nematoda</taxon>
        <taxon>Chromadorea</taxon>
        <taxon>Rhabditida</taxon>
        <taxon>Rhabditina</taxon>
        <taxon>Rhabditomorpha</taxon>
        <taxon>Rhabditoidea</taxon>
        <taxon>Rhabditidae</taxon>
        <taxon>Peloderinae</taxon>
        <taxon>Caenorhabditis</taxon>
    </lineage>
</organism>
<dbReference type="AlphaFoldDB" id="E3MAB4"/>
<dbReference type="eggNOG" id="KOG0598">
    <property type="taxonomic scope" value="Eukaryota"/>
</dbReference>
<dbReference type="CTD" id="9809529"/>
<keyword evidence="9" id="KW-1185">Reference proteome</keyword>
<gene>
    <name evidence="8" type="ORF">CRE_17138</name>
</gene>
<evidence type="ECO:0000256" key="7">
    <source>
        <dbReference type="RuleBase" id="RU000304"/>
    </source>
</evidence>
<evidence type="ECO:0000256" key="2">
    <source>
        <dbReference type="ARBA" id="ARBA00022553"/>
    </source>
</evidence>
<dbReference type="GO" id="GO:0004674">
    <property type="term" value="F:protein serine/threonine kinase activity"/>
    <property type="evidence" value="ECO:0007669"/>
    <property type="project" value="UniProtKB-KW"/>
</dbReference>
<evidence type="ECO:0000256" key="6">
    <source>
        <dbReference type="ARBA" id="ARBA00022840"/>
    </source>
</evidence>
<dbReference type="OMA" id="IGTRHTM"/>
<dbReference type="SUPFAM" id="SSF56112">
    <property type="entry name" value="Protein kinase-like (PK-like)"/>
    <property type="match status" value="1"/>
</dbReference>
<dbReference type="FunCoup" id="E3MAB4">
    <property type="interactions" value="55"/>
</dbReference>
<dbReference type="PROSITE" id="PS51285">
    <property type="entry name" value="AGC_KINASE_CTER"/>
    <property type="match status" value="1"/>
</dbReference>
<dbReference type="Proteomes" id="UP000008281">
    <property type="component" value="Unassembled WGS sequence"/>
</dbReference>
<comment type="similarity">
    <text evidence="7">Belongs to the protein kinase superfamily.</text>
</comment>
<evidence type="ECO:0000313" key="9">
    <source>
        <dbReference type="Proteomes" id="UP000008281"/>
    </source>
</evidence>
<dbReference type="Gene3D" id="1.10.510.10">
    <property type="entry name" value="Transferase(Phosphotransferase) domain 1"/>
    <property type="match status" value="1"/>
</dbReference>
<keyword evidence="4 7" id="KW-0547">Nucleotide-binding</keyword>
<dbReference type="InterPro" id="IPR011009">
    <property type="entry name" value="Kinase-like_dom_sf"/>
</dbReference>
<dbReference type="Gene3D" id="3.30.200.20">
    <property type="entry name" value="Phosphorylase Kinase, domain 1"/>
    <property type="match status" value="1"/>
</dbReference>
<keyword evidence="5" id="KW-0418">Kinase</keyword>
<dbReference type="GO" id="GO:0005524">
    <property type="term" value="F:ATP binding"/>
    <property type="evidence" value="ECO:0007669"/>
    <property type="project" value="UniProtKB-UniRule"/>
</dbReference>
<keyword evidence="3" id="KW-0808">Transferase</keyword>
<protein>
    <submittedName>
        <fullName evidence="8">Uncharacterized protein</fullName>
    </submittedName>
</protein>
<dbReference type="EMBL" id="DS268431">
    <property type="protein sequence ID" value="EFO96825.1"/>
    <property type="molecule type" value="Genomic_DNA"/>
</dbReference>
<dbReference type="PROSITE" id="PS00108">
    <property type="entry name" value="PROTEIN_KINASE_ST"/>
    <property type="match status" value="1"/>
</dbReference>
<accession>E3MAB4</accession>
<dbReference type="InterPro" id="IPR017441">
    <property type="entry name" value="Protein_kinase_ATP_BS"/>
</dbReference>
<evidence type="ECO:0000256" key="3">
    <source>
        <dbReference type="ARBA" id="ARBA00022679"/>
    </source>
</evidence>
<evidence type="ECO:0000256" key="1">
    <source>
        <dbReference type="ARBA" id="ARBA00022527"/>
    </source>
</evidence>
<evidence type="ECO:0000256" key="4">
    <source>
        <dbReference type="ARBA" id="ARBA00022741"/>
    </source>
</evidence>
<keyword evidence="2" id="KW-0597">Phosphoprotein</keyword>
<dbReference type="InterPro" id="IPR000719">
    <property type="entry name" value="Prot_kinase_dom"/>
</dbReference>
<dbReference type="InterPro" id="IPR008271">
    <property type="entry name" value="Ser/Thr_kinase_AS"/>
</dbReference>
<keyword evidence="1 7" id="KW-0723">Serine/threonine-protein kinase</keyword>
<name>E3MAB4_CAERE</name>
<dbReference type="HOGENOM" id="CLU_000288_63_5_1"/>
<evidence type="ECO:0000313" key="8">
    <source>
        <dbReference type="EMBL" id="EFO96825.1"/>
    </source>
</evidence>
<dbReference type="OrthoDB" id="347657at2759"/>
<dbReference type="FunFam" id="1.10.510.10:FF:001024">
    <property type="entry name" value="AGC protein kinase"/>
    <property type="match status" value="1"/>
</dbReference>
<sequence>MTSETNESLTKANGALPVVEADVVKCVDDVKIQENDENQLPATAKVEHFDMLQHIGSGAYGEVAAVKKNVGKDIGVVYAMKAMDKKRMGKHKEMVDHEWKILTTVRHPLMMRMKYAFQTYRHIVFIMPLAGGGDMLTMMDKGCLSESDAHFYLVELVEGVAYLHSKNILHRDLKLENLLIGNDGHMLITDYGLCATHCDAQDAIEGVIGTRHTMAPEVHLKKKYGPASDWWAVGITYCDMRSDKSVFEGGNSLEYSNSTAKKRPKFPACLSCREREFVTKVVVRDPCNRLGGGDNGTENIKAHNIFKTVCWQDVIEKKLTPPFVPDEETINTFKCFPDSALAANKFPTFEPAIPLYWDDIDYTASSLL</sequence>
<dbReference type="Pfam" id="PF00069">
    <property type="entry name" value="Pkinase"/>
    <property type="match status" value="1"/>
</dbReference>
<reference evidence="8" key="1">
    <citation type="submission" date="2007-07" db="EMBL/GenBank/DDBJ databases">
        <title>PCAP assembly of the Caenorhabditis remanei genome.</title>
        <authorList>
            <consortium name="The Caenorhabditis remanei Sequencing Consortium"/>
            <person name="Wilson R.K."/>
        </authorList>
    </citation>
    <scope>NUCLEOTIDE SEQUENCE [LARGE SCALE GENOMIC DNA]</scope>
    <source>
        <strain evidence="8">PB4641</strain>
    </source>
</reference>
<dbReference type="RefSeq" id="XP_003106985.2">
    <property type="nucleotide sequence ID" value="XM_003106937.2"/>
</dbReference>
<evidence type="ECO:0000256" key="5">
    <source>
        <dbReference type="ARBA" id="ARBA00022777"/>
    </source>
</evidence>